<dbReference type="EMBL" id="JARBJD010000036">
    <property type="protein sequence ID" value="KAK2958643.1"/>
    <property type="molecule type" value="Genomic_DNA"/>
</dbReference>
<evidence type="ECO:0000313" key="2">
    <source>
        <dbReference type="Proteomes" id="UP001281761"/>
    </source>
</evidence>
<dbReference type="Proteomes" id="UP001281761">
    <property type="component" value="Unassembled WGS sequence"/>
</dbReference>
<gene>
    <name evidence="1" type="ORF">BLNAU_6412</name>
</gene>
<proteinExistence type="predicted"/>
<reference evidence="1 2" key="1">
    <citation type="journal article" date="2022" name="bioRxiv">
        <title>Genomics of Preaxostyla Flagellates Illuminates Evolutionary Transitions and the Path Towards Mitochondrial Loss.</title>
        <authorList>
            <person name="Novak L.V.F."/>
            <person name="Treitli S.C."/>
            <person name="Pyrih J."/>
            <person name="Halakuc P."/>
            <person name="Pipaliya S.V."/>
            <person name="Vacek V."/>
            <person name="Brzon O."/>
            <person name="Soukal P."/>
            <person name="Eme L."/>
            <person name="Dacks J.B."/>
            <person name="Karnkowska A."/>
            <person name="Elias M."/>
            <person name="Hampl V."/>
        </authorList>
    </citation>
    <scope>NUCLEOTIDE SEQUENCE [LARGE SCALE GENOMIC DNA]</scope>
    <source>
        <strain evidence="1">NAU3</strain>
        <tissue evidence="1">Gut</tissue>
    </source>
</reference>
<comment type="caution">
    <text evidence="1">The sequence shown here is derived from an EMBL/GenBank/DDBJ whole genome shotgun (WGS) entry which is preliminary data.</text>
</comment>
<organism evidence="1 2">
    <name type="scientific">Blattamonas nauphoetae</name>
    <dbReference type="NCBI Taxonomy" id="2049346"/>
    <lineage>
        <taxon>Eukaryota</taxon>
        <taxon>Metamonada</taxon>
        <taxon>Preaxostyla</taxon>
        <taxon>Oxymonadida</taxon>
        <taxon>Blattamonas</taxon>
    </lineage>
</organism>
<evidence type="ECO:0000313" key="1">
    <source>
        <dbReference type="EMBL" id="KAK2958643.1"/>
    </source>
</evidence>
<sequence length="479" mass="53643">MTFHASRFNIEGGLLGLGADVLLEVVHEMTSIRDLQTFIGLCQTTFHLSTHPRFGWAVATAITDTTGTKAIILRELKSVRYLLSSINKPGMGNTIRTAVFDITQDRETQLAASQTILSLTILQKNLTLRPQKSFIASCLVYIDGLNRLHKKNISFNEDFDEHHQERTTQWIKSIALPPITERFVSIKSQGSIAFALSLSGEIWVRGMDIDGTYTESEEWIVPPFFSTADGRLDSSRGRSAVRYFTLDTLNSFVFLHNGAVFAVGNLKMFKQYESSIPNFGFIELTSPTLVPIAEPSLTGALNTDAGEFGIFGVHKPVHYFRRMSCFLTSDGVVFARVSSDPEKEGYIFSPIDNALFFNGEGIHDMCYHDCHAYVTTGGRIVVVKGRRRVTTMADDLAHPLFVHPLPYSVTRLKRVLFVDEESVTIMKDDGTVQYLCKGTPIAKDVSDELRVMTFSDVYPFGMVTKKFSQSGTHYFFLLE</sequence>
<accession>A0ABQ9Y4M1</accession>
<name>A0ABQ9Y4M1_9EUKA</name>
<protein>
    <submittedName>
        <fullName evidence="1">Uncharacterized protein</fullName>
    </submittedName>
</protein>
<keyword evidence="2" id="KW-1185">Reference proteome</keyword>